<keyword evidence="8" id="KW-0325">Glycoprotein</keyword>
<dbReference type="NCBIfam" id="TIGR04183">
    <property type="entry name" value="Por_Secre_tail"/>
    <property type="match status" value="1"/>
</dbReference>
<keyword evidence="7" id="KW-0675">Receptor</keyword>
<feature type="domain" description="Secretion system C-terminal sorting" evidence="11">
    <location>
        <begin position="1610"/>
        <end position="1678"/>
    </location>
</feature>
<sequence length="1680" mass="186495">MKRYLLILGLTLVLGHATHAQDKTGDYWTMVALYLNPANSEAQSVFNSYRNENKGLPESVVKSGWEEFSEIYTPEQIFNADGEVLSADQLPNVSDFIEDYDFVGKLGLGGATSGSDGNQRITKFDLTTFSLPSESIKKLPSNIGNLTALTLFNIRNQRGITTLPESFATLTKVHSINIKGNGFEYFPPQISRTTISESPVKDPNNGALGFSLFNIETQSPRMKNIPSAIFNGDDIYIRDAIYLASNAFSYGEVSKFLTLTENSARVRGMGAQRVDEVVRFYGDISGGMTYTISDRHHVEGTEYKWINLPASASANGRSITFSETGVYASQTRNLELSRTLSHDPDLTEGINIPFYITIQTVDTSSEIDALLALASVNNNNLNWNKSLALEEWEGVTFDEKNKVATLNLAGKGLTQLIDLSVLTSLTTFDISNNSLTFTEILKVKDIINNPAVNVSYSQQKITVGIPKDVNLELPATLVIDDKDIVGGNAFQWKKGGEIIAEATNETLIITEEGDYSLEISHTDLPELTFTSETISVLTKILSPDEKTLLVLAKANEGKLNWSFDLVVTEWEGVTINEQNEVTAITIAGKGISQLIDLSSLTELKSLDISNNALNFTELMKMKDFIDEQGFSIQYVPQNVALNDVETASVEFPYTLTIDQINELGADTYQWFKDGILIENSNNTSLEVTSEGVYKVEVTNSEIPNLSFTSEEITIVDKTIIDVLTALSTANPDKLEWDDPAKYFEWEGLTFEEGSITAIDISAKGLTKLTDLSSLRSLQAVNISNNELNFTEILKIKELIKNQDISVNYLNQNFIFDEDKIIGIDFPYSLSADNIASVGGDLFQWYNGEEIIENASEISFEVKEGGVYSVVISHSEVPGLTFTSSKYTLKSKLIILQETLLTLASANPDKLNWSETLPIDQWEGITLEGDNLTGLNLRGKGLSNLIDLSLFTELSTIDISDNKFTFIELLKVKEFIDNQEVTVNYSGQSVTFGNAETLEEQLPSTFSIDGTAFIGGDTYQWYKDDLPLSNENSISVTITDGGNYTLLISNKQLPNTSFLSEVVTINKVLSDDEEALLAVADANPGQLNWSEDLIITAWEGVTIDEQNKVTNLNISGKNISILADLSALTALSSMDLSNNSLNFTELLKVKDFIHNEEVNVSYLSQDLVLNEDMVLNEVFPYTLSFDNLTATGADTFSWYKDGEKIEGNTIATLNVDVEGTYKLEISNTEIPGLTFTSGNISIMNKSLLNVLLALSNANAGLLNWNENVHYFEWEELTFIDGHLTELNLSGKDLTTLIDLSLLTNLTSLDLSNNALTFTELLKVIDIINDDNTTVKYLGQNISIGENQTIDVILPYTITFEGLTEIGGDTYKWYRNGKEEEDAFDSKHEVSRIGNYKVEVTNSEIPDLVITTNTISLQKRNQAVMDALLALSQANPDLLDWHQDITYFKWEGTTFKGANLIELDLSAKSLKKLTDLSALNKLISLDVSNNALNFSELLKVKEMIENEEVSVNYSEQHIQVGKTETIALFPPYMLSFEELDSIKGTKYQWYKDEEPIEGGINTYYDVNEVGDYKMVIMHHELPDLTFTSETVTFKIDDPLSTDHLDPLAFSSYPNPTQGIVYLNFQKNTPSGIQFSVFNAIGKQMLKGSYHKKGIDLTAFPSGIYYINVTIENSSKTIKVIKK</sequence>
<dbReference type="InterPro" id="IPR026444">
    <property type="entry name" value="Secre_tail"/>
</dbReference>
<dbReference type="PANTHER" id="PTHR48052:SF8">
    <property type="entry name" value="LRR RECEPTOR-LIKE SERINE_THREONINE-PROTEIN KINASE FLS2"/>
    <property type="match status" value="1"/>
</dbReference>
<reference evidence="12 13" key="1">
    <citation type="submission" date="2020-04" db="EMBL/GenBank/DDBJ databases">
        <title>Flammeovirga sp. SR4, a novel species isolated from seawater.</title>
        <authorList>
            <person name="Wang X."/>
        </authorList>
    </citation>
    <scope>NUCLEOTIDE SEQUENCE [LARGE SCALE GENOMIC DNA]</scope>
    <source>
        <strain evidence="12 13">ATCC 23126</strain>
    </source>
</reference>
<keyword evidence="3" id="KW-0812">Transmembrane</keyword>
<dbReference type="PANTHER" id="PTHR48052">
    <property type="entry name" value="UNNAMED PRODUCT"/>
    <property type="match status" value="1"/>
</dbReference>
<protein>
    <submittedName>
        <fullName evidence="12">T9SS type A sorting domain-containing protein</fullName>
    </submittedName>
</protein>
<keyword evidence="5" id="KW-1133">Transmembrane helix</keyword>
<evidence type="ECO:0000256" key="3">
    <source>
        <dbReference type="ARBA" id="ARBA00022692"/>
    </source>
</evidence>
<dbReference type="Pfam" id="PF18962">
    <property type="entry name" value="Por_Secre_tail"/>
    <property type="match status" value="1"/>
</dbReference>
<evidence type="ECO:0000259" key="11">
    <source>
        <dbReference type="Pfam" id="PF18962"/>
    </source>
</evidence>
<dbReference type="PROSITE" id="PS51450">
    <property type="entry name" value="LRR"/>
    <property type="match status" value="1"/>
</dbReference>
<comment type="caution">
    <text evidence="12">The sequence shown here is derived from an EMBL/GenBank/DDBJ whole genome shotgun (WGS) entry which is preliminary data.</text>
</comment>
<evidence type="ECO:0000256" key="2">
    <source>
        <dbReference type="ARBA" id="ARBA00022475"/>
    </source>
</evidence>
<feature type="chain" id="PRO_5030972100" evidence="10">
    <location>
        <begin position="21"/>
        <end position="1680"/>
    </location>
</feature>
<dbReference type="InterPro" id="IPR001611">
    <property type="entry name" value="Leu-rich_rpt"/>
</dbReference>
<evidence type="ECO:0000256" key="4">
    <source>
        <dbReference type="ARBA" id="ARBA00022729"/>
    </source>
</evidence>
<dbReference type="InterPro" id="IPR032675">
    <property type="entry name" value="LRR_dom_sf"/>
</dbReference>
<evidence type="ECO:0000256" key="1">
    <source>
        <dbReference type="ARBA" id="ARBA00004236"/>
    </source>
</evidence>
<keyword evidence="6" id="KW-0472">Membrane</keyword>
<keyword evidence="4 10" id="KW-0732">Signal</keyword>
<evidence type="ECO:0000313" key="12">
    <source>
        <dbReference type="EMBL" id="NME69675.1"/>
    </source>
</evidence>
<evidence type="ECO:0000256" key="8">
    <source>
        <dbReference type="ARBA" id="ARBA00023180"/>
    </source>
</evidence>
<feature type="signal peptide" evidence="10">
    <location>
        <begin position="1"/>
        <end position="20"/>
    </location>
</feature>
<dbReference type="Proteomes" id="UP000576082">
    <property type="component" value="Unassembled WGS sequence"/>
</dbReference>
<dbReference type="RefSeq" id="WP_169657942.1">
    <property type="nucleotide sequence ID" value="NZ_JABANE010000046.1"/>
</dbReference>
<evidence type="ECO:0000313" key="13">
    <source>
        <dbReference type="Proteomes" id="UP000576082"/>
    </source>
</evidence>
<keyword evidence="13" id="KW-1185">Reference proteome</keyword>
<proteinExistence type="predicted"/>
<evidence type="ECO:0000256" key="6">
    <source>
        <dbReference type="ARBA" id="ARBA00023136"/>
    </source>
</evidence>
<keyword evidence="2" id="KW-1003">Cell membrane</keyword>
<evidence type="ECO:0000256" key="7">
    <source>
        <dbReference type="ARBA" id="ARBA00023170"/>
    </source>
</evidence>
<dbReference type="GO" id="GO:0005886">
    <property type="term" value="C:plasma membrane"/>
    <property type="evidence" value="ECO:0007669"/>
    <property type="project" value="UniProtKB-SubCell"/>
</dbReference>
<comment type="subcellular location">
    <subcellularLocation>
        <location evidence="1">Cell membrane</location>
    </subcellularLocation>
    <subcellularLocation>
        <location evidence="9">Endomembrane system</location>
        <topology evidence="9">Single-pass membrane protein</topology>
    </subcellularLocation>
</comment>
<name>A0A7X9RVV5_9BACT</name>
<dbReference type="Gene3D" id="3.80.10.10">
    <property type="entry name" value="Ribonuclease Inhibitor"/>
    <property type="match status" value="6"/>
</dbReference>
<evidence type="ECO:0000256" key="10">
    <source>
        <dbReference type="SAM" id="SignalP"/>
    </source>
</evidence>
<dbReference type="EMBL" id="JABANE010000046">
    <property type="protein sequence ID" value="NME69675.1"/>
    <property type="molecule type" value="Genomic_DNA"/>
</dbReference>
<gene>
    <name evidence="12" type="ORF">HHU12_16995</name>
</gene>
<evidence type="ECO:0000256" key="9">
    <source>
        <dbReference type="ARBA" id="ARBA00037847"/>
    </source>
</evidence>
<accession>A0A7X9RVV5</accession>
<evidence type="ECO:0000256" key="5">
    <source>
        <dbReference type="ARBA" id="ARBA00022989"/>
    </source>
</evidence>
<organism evidence="12 13">
    <name type="scientific">Flammeovirga aprica JL-4</name>
    <dbReference type="NCBI Taxonomy" id="694437"/>
    <lineage>
        <taxon>Bacteria</taxon>
        <taxon>Pseudomonadati</taxon>
        <taxon>Bacteroidota</taxon>
        <taxon>Cytophagia</taxon>
        <taxon>Cytophagales</taxon>
        <taxon>Flammeovirgaceae</taxon>
        <taxon>Flammeovirga</taxon>
    </lineage>
</organism>
<dbReference type="GO" id="GO:0012505">
    <property type="term" value="C:endomembrane system"/>
    <property type="evidence" value="ECO:0007669"/>
    <property type="project" value="UniProtKB-SubCell"/>
</dbReference>
<dbReference type="SUPFAM" id="SSF52058">
    <property type="entry name" value="L domain-like"/>
    <property type="match status" value="1"/>
</dbReference>